<dbReference type="OrthoDB" id="5298181at2"/>
<evidence type="ECO:0000259" key="1">
    <source>
        <dbReference type="Pfam" id="PF01402"/>
    </source>
</evidence>
<reference evidence="2 3" key="1">
    <citation type="submission" date="2018-05" db="EMBL/GenBank/DDBJ databases">
        <title>Genomic Encyclopedia of Type Strains, Phase IV (KMG-IV): sequencing the most valuable type-strain genomes for metagenomic binning, comparative biology and taxonomic classification.</title>
        <authorList>
            <person name="Goeker M."/>
        </authorList>
    </citation>
    <scope>NUCLEOTIDE SEQUENCE [LARGE SCALE GENOMIC DNA]</scope>
    <source>
        <strain evidence="2 3">DSM 25350</strain>
    </source>
</reference>
<evidence type="ECO:0000313" key="2">
    <source>
        <dbReference type="EMBL" id="PWK52960.1"/>
    </source>
</evidence>
<sequence length="88" mass="10219">MAMTSVRMSDELMSKLESMSEKLHRSKGWIIKDAISQYVERMERREQMLLETRRALGDIEEGNTIDGDDVMDWLASWGKTDEKAPPKK</sequence>
<keyword evidence="3" id="KW-1185">Reference proteome</keyword>
<protein>
    <submittedName>
        <fullName evidence="2">Putative transcriptional regulator</fullName>
    </submittedName>
</protein>
<dbReference type="GO" id="GO:0006355">
    <property type="term" value="P:regulation of DNA-templated transcription"/>
    <property type="evidence" value="ECO:0007669"/>
    <property type="project" value="InterPro"/>
</dbReference>
<dbReference type="AlphaFoldDB" id="A0A316FZK0"/>
<feature type="domain" description="Ribbon-helix-helix protein CopG" evidence="1">
    <location>
        <begin position="4"/>
        <end position="41"/>
    </location>
</feature>
<dbReference type="Proteomes" id="UP000245790">
    <property type="component" value="Unassembled WGS sequence"/>
</dbReference>
<dbReference type="InterPro" id="IPR010985">
    <property type="entry name" value="Ribbon_hlx_hlx"/>
</dbReference>
<dbReference type="Pfam" id="PF01402">
    <property type="entry name" value="RHH_1"/>
    <property type="match status" value="1"/>
</dbReference>
<dbReference type="EMBL" id="QGGU01000004">
    <property type="protein sequence ID" value="PWK52960.1"/>
    <property type="molecule type" value="Genomic_DNA"/>
</dbReference>
<evidence type="ECO:0000313" key="3">
    <source>
        <dbReference type="Proteomes" id="UP000245790"/>
    </source>
</evidence>
<gene>
    <name evidence="2" type="ORF">C8D97_104178</name>
</gene>
<dbReference type="SUPFAM" id="SSF47598">
    <property type="entry name" value="Ribbon-helix-helix"/>
    <property type="match status" value="1"/>
</dbReference>
<comment type="caution">
    <text evidence="2">The sequence shown here is derived from an EMBL/GenBank/DDBJ whole genome shotgun (WGS) entry which is preliminary data.</text>
</comment>
<accession>A0A316FZK0</accession>
<dbReference type="CDD" id="cd22233">
    <property type="entry name" value="RHH_CopAso-like"/>
    <property type="match status" value="1"/>
</dbReference>
<name>A0A316FZK0_9GAMM</name>
<dbReference type="InterPro" id="IPR013321">
    <property type="entry name" value="Arc_rbn_hlx_hlx"/>
</dbReference>
<dbReference type="Gene3D" id="1.10.1220.10">
    <property type="entry name" value="Met repressor-like"/>
    <property type="match status" value="1"/>
</dbReference>
<proteinExistence type="predicted"/>
<dbReference type="InterPro" id="IPR002145">
    <property type="entry name" value="CopG"/>
</dbReference>
<organism evidence="2 3">
    <name type="scientific">Pleionea mediterranea</name>
    <dbReference type="NCBI Taxonomy" id="523701"/>
    <lineage>
        <taxon>Bacteria</taxon>
        <taxon>Pseudomonadati</taxon>
        <taxon>Pseudomonadota</taxon>
        <taxon>Gammaproteobacteria</taxon>
        <taxon>Oceanospirillales</taxon>
        <taxon>Pleioneaceae</taxon>
        <taxon>Pleionea</taxon>
    </lineage>
</organism>